<organism evidence="1">
    <name type="scientific">Arundo donax</name>
    <name type="common">Giant reed</name>
    <name type="synonym">Donax arundinaceus</name>
    <dbReference type="NCBI Taxonomy" id="35708"/>
    <lineage>
        <taxon>Eukaryota</taxon>
        <taxon>Viridiplantae</taxon>
        <taxon>Streptophyta</taxon>
        <taxon>Embryophyta</taxon>
        <taxon>Tracheophyta</taxon>
        <taxon>Spermatophyta</taxon>
        <taxon>Magnoliopsida</taxon>
        <taxon>Liliopsida</taxon>
        <taxon>Poales</taxon>
        <taxon>Poaceae</taxon>
        <taxon>PACMAD clade</taxon>
        <taxon>Arundinoideae</taxon>
        <taxon>Arundineae</taxon>
        <taxon>Arundo</taxon>
    </lineage>
</organism>
<dbReference type="EMBL" id="GBRH01243238">
    <property type="protein sequence ID" value="JAD54657.1"/>
    <property type="molecule type" value="Transcribed_RNA"/>
</dbReference>
<name>A0A0A9B5U3_ARUDO</name>
<evidence type="ECO:0000313" key="1">
    <source>
        <dbReference type="EMBL" id="JAD54657.1"/>
    </source>
</evidence>
<protein>
    <submittedName>
        <fullName evidence="1">Uncharacterized protein</fullName>
    </submittedName>
</protein>
<accession>A0A0A9B5U3</accession>
<reference evidence="1" key="2">
    <citation type="journal article" date="2015" name="Data Brief">
        <title>Shoot transcriptome of the giant reed, Arundo donax.</title>
        <authorList>
            <person name="Barrero R.A."/>
            <person name="Guerrero F.D."/>
            <person name="Moolhuijzen P."/>
            <person name="Goolsby J.A."/>
            <person name="Tidwell J."/>
            <person name="Bellgard S.E."/>
            <person name="Bellgard M.I."/>
        </authorList>
    </citation>
    <scope>NUCLEOTIDE SEQUENCE</scope>
    <source>
        <tissue evidence="1">Shoot tissue taken approximately 20 cm above the soil surface</tissue>
    </source>
</reference>
<sequence>MQIDKKIHVVQHLIASHSKKLGKIHTSNFQHSLYMCH</sequence>
<reference evidence="1" key="1">
    <citation type="submission" date="2014-09" db="EMBL/GenBank/DDBJ databases">
        <authorList>
            <person name="Magalhaes I.L.F."/>
            <person name="Oliveira U."/>
            <person name="Santos F.R."/>
            <person name="Vidigal T.H.D.A."/>
            <person name="Brescovit A.D."/>
            <person name="Santos A.J."/>
        </authorList>
    </citation>
    <scope>NUCLEOTIDE SEQUENCE</scope>
    <source>
        <tissue evidence="1">Shoot tissue taken approximately 20 cm above the soil surface</tissue>
    </source>
</reference>
<proteinExistence type="predicted"/>
<dbReference type="AlphaFoldDB" id="A0A0A9B5U3"/>